<evidence type="ECO:0000313" key="1">
    <source>
        <dbReference type="EMBL" id="MET3653659.1"/>
    </source>
</evidence>
<name>A0ABV2K0M7_9GAMM</name>
<protein>
    <submittedName>
        <fullName evidence="1">Zn-dependent protease with chaperone function</fullName>
    </submittedName>
</protein>
<evidence type="ECO:0000313" key="2">
    <source>
        <dbReference type="Proteomes" id="UP001549184"/>
    </source>
</evidence>
<comment type="caution">
    <text evidence="1">The sequence shown here is derived from an EMBL/GenBank/DDBJ whole genome shotgun (WGS) entry which is preliminary data.</text>
</comment>
<keyword evidence="1" id="KW-0645">Protease</keyword>
<sequence length="77" mass="8774">MLRAFALKAIFFGLLFFWANKRKVTRAAAADRNARRVGGTLTEMLQKSGQRIRDNRNAKSLDDQPSAVEKRLLLPQE</sequence>
<organism evidence="1 2">
    <name type="scientific">Dyella japonica</name>
    <dbReference type="NCBI Taxonomy" id="231455"/>
    <lineage>
        <taxon>Bacteria</taxon>
        <taxon>Pseudomonadati</taxon>
        <taxon>Pseudomonadota</taxon>
        <taxon>Gammaproteobacteria</taxon>
        <taxon>Lysobacterales</taxon>
        <taxon>Rhodanobacteraceae</taxon>
        <taxon>Dyella</taxon>
    </lineage>
</organism>
<dbReference type="GO" id="GO:0008233">
    <property type="term" value="F:peptidase activity"/>
    <property type="evidence" value="ECO:0007669"/>
    <property type="project" value="UniProtKB-KW"/>
</dbReference>
<gene>
    <name evidence="1" type="ORF">ABIC75_003396</name>
</gene>
<keyword evidence="1" id="KW-0378">Hydrolase</keyword>
<accession>A0ABV2K0M7</accession>
<dbReference type="Proteomes" id="UP001549184">
    <property type="component" value="Unassembled WGS sequence"/>
</dbReference>
<keyword evidence="2" id="KW-1185">Reference proteome</keyword>
<dbReference type="GO" id="GO:0006508">
    <property type="term" value="P:proteolysis"/>
    <property type="evidence" value="ECO:0007669"/>
    <property type="project" value="UniProtKB-KW"/>
</dbReference>
<dbReference type="RefSeq" id="WP_354015046.1">
    <property type="nucleotide sequence ID" value="NZ_JBEPMU010000005.1"/>
</dbReference>
<reference evidence="1 2" key="1">
    <citation type="submission" date="2024-06" db="EMBL/GenBank/DDBJ databases">
        <title>Sorghum-associated microbial communities from plants grown in Nebraska, USA.</title>
        <authorList>
            <person name="Schachtman D."/>
        </authorList>
    </citation>
    <scope>NUCLEOTIDE SEQUENCE [LARGE SCALE GENOMIC DNA]</scope>
    <source>
        <strain evidence="1 2">1073</strain>
    </source>
</reference>
<dbReference type="EMBL" id="JBEPMU010000005">
    <property type="protein sequence ID" value="MET3653659.1"/>
    <property type="molecule type" value="Genomic_DNA"/>
</dbReference>
<proteinExistence type="predicted"/>